<accession>A0A0P9IQ73</accession>
<reference evidence="1 2" key="1">
    <citation type="journal article" date="2015" name="Front. Microbiol.">
        <title>Genome sequence of the plant growth promoting endophytic yeast Rhodotorula graminis WP1.</title>
        <authorList>
            <person name="Firrincieli A."/>
            <person name="Otillar R."/>
            <person name="Salamov A."/>
            <person name="Schmutz J."/>
            <person name="Khan Z."/>
            <person name="Redman R.S."/>
            <person name="Fleck N.D."/>
            <person name="Lindquist E."/>
            <person name="Grigoriev I.V."/>
            <person name="Doty S.L."/>
        </authorList>
    </citation>
    <scope>NUCLEOTIDE SEQUENCE [LARGE SCALE GENOMIC DNA]</scope>
    <source>
        <strain evidence="1 2">WP1</strain>
    </source>
</reference>
<gene>
    <name evidence="1" type="ORF">RHOBADRAFT_56624</name>
</gene>
<dbReference type="EMBL" id="KQ474093">
    <property type="protein sequence ID" value="KPV71592.1"/>
    <property type="molecule type" value="Genomic_DNA"/>
</dbReference>
<protein>
    <submittedName>
        <fullName evidence="1">Uncharacterized protein</fullName>
    </submittedName>
</protein>
<evidence type="ECO:0000313" key="2">
    <source>
        <dbReference type="Proteomes" id="UP000053890"/>
    </source>
</evidence>
<sequence length="71" mass="8040">MLLMRWPKSGSITIKVYDYMVPVPSSRLVALFLMELCAQTGWVRVGPRGLVWLTMLLMHWSKSGSITIKTG</sequence>
<dbReference type="RefSeq" id="XP_018267641.1">
    <property type="nucleotide sequence ID" value="XM_018418435.1"/>
</dbReference>
<dbReference type="STRING" id="578459.A0A0P9IQ73"/>
<dbReference type="AlphaFoldDB" id="A0A0P9IQ73"/>
<evidence type="ECO:0000313" key="1">
    <source>
        <dbReference type="EMBL" id="KPV71592.1"/>
    </source>
</evidence>
<keyword evidence="2" id="KW-1185">Reference proteome</keyword>
<organism evidence="1 2">
    <name type="scientific">Rhodotorula graminis (strain WP1)</name>
    <dbReference type="NCBI Taxonomy" id="578459"/>
    <lineage>
        <taxon>Eukaryota</taxon>
        <taxon>Fungi</taxon>
        <taxon>Dikarya</taxon>
        <taxon>Basidiomycota</taxon>
        <taxon>Pucciniomycotina</taxon>
        <taxon>Microbotryomycetes</taxon>
        <taxon>Sporidiobolales</taxon>
        <taxon>Sporidiobolaceae</taxon>
        <taxon>Rhodotorula</taxon>
    </lineage>
</organism>
<dbReference type="Proteomes" id="UP000053890">
    <property type="component" value="Unassembled WGS sequence"/>
</dbReference>
<dbReference type="GeneID" id="28978882"/>
<name>A0A0P9IQ73_RHOGW</name>
<proteinExistence type="predicted"/>